<feature type="transmembrane region" description="Helical" evidence="5">
    <location>
        <begin position="105"/>
        <end position="122"/>
    </location>
</feature>
<reference evidence="7 8" key="1">
    <citation type="submission" date="2015-02" db="EMBL/GenBank/DDBJ databases">
        <title>Single-cell genomics of uncultivated deep-branching MTB reveals a conserved set of magnetosome genes.</title>
        <authorList>
            <person name="Kolinko S."/>
            <person name="Richter M."/>
            <person name="Glockner F.O."/>
            <person name="Brachmann A."/>
            <person name="Schuler D."/>
        </authorList>
    </citation>
    <scope>NUCLEOTIDE SEQUENCE [LARGE SCALE GENOMIC DNA]</scope>
    <source>
        <strain evidence="7">TM-1</strain>
    </source>
</reference>
<feature type="transmembrane region" description="Helical" evidence="5">
    <location>
        <begin position="194"/>
        <end position="224"/>
    </location>
</feature>
<accession>A0A0F3GRB0</accession>
<dbReference type="InterPro" id="IPR007016">
    <property type="entry name" value="O-antigen_ligase-rel_domated"/>
</dbReference>
<evidence type="ECO:0000256" key="3">
    <source>
        <dbReference type="ARBA" id="ARBA00022989"/>
    </source>
</evidence>
<comment type="caution">
    <text evidence="7">The sequence shown here is derived from an EMBL/GenBank/DDBJ whole genome shotgun (WGS) entry which is preliminary data.</text>
</comment>
<dbReference type="EMBL" id="LACI01001452">
    <property type="protein sequence ID" value="KJU84436.1"/>
    <property type="molecule type" value="Genomic_DNA"/>
</dbReference>
<evidence type="ECO:0000256" key="4">
    <source>
        <dbReference type="ARBA" id="ARBA00023136"/>
    </source>
</evidence>
<evidence type="ECO:0000313" key="7">
    <source>
        <dbReference type="EMBL" id="KJU84436.1"/>
    </source>
</evidence>
<protein>
    <submittedName>
        <fullName evidence="7">O-antigen ligase-like protein</fullName>
    </submittedName>
</protein>
<dbReference type="PANTHER" id="PTHR37422">
    <property type="entry name" value="TEICHURONIC ACID BIOSYNTHESIS PROTEIN TUAE"/>
    <property type="match status" value="1"/>
</dbReference>
<evidence type="ECO:0000313" key="8">
    <source>
        <dbReference type="Proteomes" id="UP000033423"/>
    </source>
</evidence>
<feature type="domain" description="O-antigen ligase-related" evidence="6">
    <location>
        <begin position="195"/>
        <end position="344"/>
    </location>
</feature>
<gene>
    <name evidence="7" type="ORF">MBAV_003372</name>
</gene>
<dbReference type="InterPro" id="IPR051533">
    <property type="entry name" value="WaaL-like"/>
</dbReference>
<dbReference type="PANTHER" id="PTHR37422:SF13">
    <property type="entry name" value="LIPOPOLYSACCHARIDE BIOSYNTHESIS PROTEIN PA4999-RELATED"/>
    <property type="match status" value="1"/>
</dbReference>
<keyword evidence="3 5" id="KW-1133">Transmembrane helix</keyword>
<dbReference type="GO" id="GO:0016874">
    <property type="term" value="F:ligase activity"/>
    <property type="evidence" value="ECO:0007669"/>
    <property type="project" value="UniProtKB-KW"/>
</dbReference>
<organism evidence="7 8">
    <name type="scientific">Candidatus Magnetobacterium bavaricum</name>
    <dbReference type="NCBI Taxonomy" id="29290"/>
    <lineage>
        <taxon>Bacteria</taxon>
        <taxon>Pseudomonadati</taxon>
        <taxon>Nitrospirota</taxon>
        <taxon>Thermodesulfovibrionia</taxon>
        <taxon>Thermodesulfovibrionales</taxon>
        <taxon>Candidatus Magnetobacteriaceae</taxon>
        <taxon>Candidatus Magnetobacterium</taxon>
    </lineage>
</organism>
<sequence length="414" mass="47546">MSSSLDKVRQWWDKHIEERVFPEVMQWGMYVFVLLMYAGKFGTFKALAFYIAAFLWLIRLMIKQEAGFRWNDPLFICLLLLTLSAVVSSVLNANQVSSLVVVKKSYVKVVLLYCLIVTAFSDTTRLKRLALVMASTAVVYVIVAFYEIAGYLIREGRIHYLDIRYFATIILYFFPFVLLQYIESQGRKRMPWIVTTVASVIALIIISVRASWLAIAGVFVIWMYFLRGMFFKRVNLITTAAAVIFLVTVACFMFPSQYSLIKGHMQETVQMSHRFAQWQVFVLMSSQRLLYGHGLNQDDATEHYRQTFSHLYGRFPNKEERTTAHNQLLTILYQHGIVGLVVYIAAIWLALTRLYRRIIAEGTGNDSHVGIAVFATIVGEYVLRTIFEDRNIIPLGFLIGMTGAFTSEARRAVV</sequence>
<proteinExistence type="predicted"/>
<dbReference type="Pfam" id="PF04932">
    <property type="entry name" value="Wzy_C"/>
    <property type="match status" value="1"/>
</dbReference>
<comment type="subcellular location">
    <subcellularLocation>
        <location evidence="1">Membrane</location>
        <topology evidence="1">Multi-pass membrane protein</topology>
    </subcellularLocation>
</comment>
<feature type="transmembrane region" description="Helical" evidence="5">
    <location>
        <begin position="165"/>
        <end position="182"/>
    </location>
</feature>
<feature type="transmembrane region" description="Helical" evidence="5">
    <location>
        <begin position="74"/>
        <end position="93"/>
    </location>
</feature>
<keyword evidence="4 5" id="KW-0472">Membrane</keyword>
<dbReference type="AlphaFoldDB" id="A0A0F3GRB0"/>
<dbReference type="GO" id="GO:0016020">
    <property type="term" value="C:membrane"/>
    <property type="evidence" value="ECO:0007669"/>
    <property type="project" value="UniProtKB-SubCell"/>
</dbReference>
<name>A0A0F3GRB0_9BACT</name>
<feature type="transmembrane region" description="Helical" evidence="5">
    <location>
        <begin position="44"/>
        <end position="62"/>
    </location>
</feature>
<feature type="transmembrane region" description="Helical" evidence="5">
    <location>
        <begin position="129"/>
        <end position="153"/>
    </location>
</feature>
<feature type="transmembrane region" description="Helical" evidence="5">
    <location>
        <begin position="236"/>
        <end position="254"/>
    </location>
</feature>
<keyword evidence="8" id="KW-1185">Reference proteome</keyword>
<feature type="transmembrane region" description="Helical" evidence="5">
    <location>
        <begin position="331"/>
        <end position="351"/>
    </location>
</feature>
<keyword evidence="7" id="KW-0436">Ligase</keyword>
<evidence type="ECO:0000256" key="5">
    <source>
        <dbReference type="SAM" id="Phobius"/>
    </source>
</evidence>
<evidence type="ECO:0000259" key="6">
    <source>
        <dbReference type="Pfam" id="PF04932"/>
    </source>
</evidence>
<dbReference type="Proteomes" id="UP000033423">
    <property type="component" value="Unassembled WGS sequence"/>
</dbReference>
<evidence type="ECO:0000256" key="2">
    <source>
        <dbReference type="ARBA" id="ARBA00022692"/>
    </source>
</evidence>
<evidence type="ECO:0000256" key="1">
    <source>
        <dbReference type="ARBA" id="ARBA00004141"/>
    </source>
</evidence>
<keyword evidence="2 5" id="KW-0812">Transmembrane</keyword>